<dbReference type="RefSeq" id="WP_102524260.1">
    <property type="nucleotide sequence ID" value="NZ_LT960612.1"/>
</dbReference>
<sequence>MIQITRIKHTLVTLAAITLLAGCSGKPITGTEAVLVPVKAELKLGYKSTKQVEKNKLEQKARDFVVSQFEQDAERIVIVAHTKAGKQLQAKLKSDLGKYQQWIEYQQQDNGKATSDIVLTSHRTQVIMPPCPQLSSSNTWSMQDGCFVDRARQKSLATPSTLTPVVSELSIYDQEGL</sequence>
<dbReference type="KEGG" id="vta:B0278"/>
<gene>
    <name evidence="1" type="ORF">VTAP4600_B0278</name>
</gene>
<name>A0A2N8ZJ04_9VIBR</name>
<dbReference type="OrthoDB" id="5829080at2"/>
<dbReference type="PROSITE" id="PS51257">
    <property type="entry name" value="PROKAR_LIPOPROTEIN"/>
    <property type="match status" value="1"/>
</dbReference>
<accession>A0A2N8ZJ04</accession>
<dbReference type="AlphaFoldDB" id="A0A2N8ZJ04"/>
<keyword evidence="2" id="KW-1185">Reference proteome</keyword>
<organism evidence="1 2">
    <name type="scientific">Vibrio tapetis subsp. tapetis</name>
    <dbReference type="NCBI Taxonomy" id="1671868"/>
    <lineage>
        <taxon>Bacteria</taxon>
        <taxon>Pseudomonadati</taxon>
        <taxon>Pseudomonadota</taxon>
        <taxon>Gammaproteobacteria</taxon>
        <taxon>Vibrionales</taxon>
        <taxon>Vibrionaceae</taxon>
        <taxon>Vibrio</taxon>
    </lineage>
</organism>
<proteinExistence type="predicted"/>
<dbReference type="Proteomes" id="UP000235828">
    <property type="component" value="Chromosome B"/>
</dbReference>
<protein>
    <recommendedName>
        <fullName evidence="3">Lipoprotein</fullName>
    </recommendedName>
</protein>
<evidence type="ECO:0000313" key="1">
    <source>
        <dbReference type="EMBL" id="SON51889.1"/>
    </source>
</evidence>
<reference evidence="1 2" key="1">
    <citation type="submission" date="2017-10" db="EMBL/GenBank/DDBJ databases">
        <authorList>
            <person name="Banno H."/>
            <person name="Chua N.-H."/>
        </authorList>
    </citation>
    <scope>NUCLEOTIDE SEQUENCE [LARGE SCALE GENOMIC DNA]</scope>
    <source>
        <strain evidence="1">Vibrio tapetis CECT4600</strain>
    </source>
</reference>
<evidence type="ECO:0008006" key="3">
    <source>
        <dbReference type="Google" id="ProtNLM"/>
    </source>
</evidence>
<evidence type="ECO:0000313" key="2">
    <source>
        <dbReference type="Proteomes" id="UP000235828"/>
    </source>
</evidence>
<dbReference type="EMBL" id="LT960612">
    <property type="protein sequence ID" value="SON51889.1"/>
    <property type="molecule type" value="Genomic_DNA"/>
</dbReference>